<name>A0AAN9MZB0_CANGL</name>
<comment type="caution">
    <text evidence="1">The sequence shown here is derived from an EMBL/GenBank/DDBJ whole genome shotgun (WGS) entry which is preliminary data.</text>
</comment>
<dbReference type="EMBL" id="JAYMYQ010000001">
    <property type="protein sequence ID" value="KAK7361183.1"/>
    <property type="molecule type" value="Genomic_DNA"/>
</dbReference>
<keyword evidence="2" id="KW-1185">Reference proteome</keyword>
<dbReference type="Proteomes" id="UP001367508">
    <property type="component" value="Unassembled WGS sequence"/>
</dbReference>
<reference evidence="1 2" key="1">
    <citation type="submission" date="2024-01" db="EMBL/GenBank/DDBJ databases">
        <title>The genomes of 5 underutilized Papilionoideae crops provide insights into root nodulation and disease resistanc.</title>
        <authorList>
            <person name="Jiang F."/>
        </authorList>
    </citation>
    <scope>NUCLEOTIDE SEQUENCE [LARGE SCALE GENOMIC DNA]</scope>
    <source>
        <strain evidence="1">LVBAO_FW01</strain>
        <tissue evidence="1">Leaves</tissue>
    </source>
</reference>
<accession>A0AAN9MZB0</accession>
<dbReference type="AlphaFoldDB" id="A0AAN9MZB0"/>
<protein>
    <submittedName>
        <fullName evidence="1">Uncharacterized protein</fullName>
    </submittedName>
</protein>
<proteinExistence type="predicted"/>
<evidence type="ECO:0000313" key="1">
    <source>
        <dbReference type="EMBL" id="KAK7361183.1"/>
    </source>
</evidence>
<gene>
    <name evidence="1" type="ORF">VNO77_03229</name>
</gene>
<evidence type="ECO:0000313" key="2">
    <source>
        <dbReference type="Proteomes" id="UP001367508"/>
    </source>
</evidence>
<sequence length="79" mass="9379">MAVWRHHLNLDSIIRSTERNHQEVMHIDDLKFTKNEKTHQELGLLGYALGSTTSEENLRETLPRMREDSLQLWLPKIKK</sequence>
<organism evidence="1 2">
    <name type="scientific">Canavalia gladiata</name>
    <name type="common">Sword bean</name>
    <name type="synonym">Dolichos gladiatus</name>
    <dbReference type="NCBI Taxonomy" id="3824"/>
    <lineage>
        <taxon>Eukaryota</taxon>
        <taxon>Viridiplantae</taxon>
        <taxon>Streptophyta</taxon>
        <taxon>Embryophyta</taxon>
        <taxon>Tracheophyta</taxon>
        <taxon>Spermatophyta</taxon>
        <taxon>Magnoliopsida</taxon>
        <taxon>eudicotyledons</taxon>
        <taxon>Gunneridae</taxon>
        <taxon>Pentapetalae</taxon>
        <taxon>rosids</taxon>
        <taxon>fabids</taxon>
        <taxon>Fabales</taxon>
        <taxon>Fabaceae</taxon>
        <taxon>Papilionoideae</taxon>
        <taxon>50 kb inversion clade</taxon>
        <taxon>NPAAA clade</taxon>
        <taxon>indigoferoid/millettioid clade</taxon>
        <taxon>Phaseoleae</taxon>
        <taxon>Canavalia</taxon>
    </lineage>
</organism>